<feature type="domain" description="B12-binding N-terminal" evidence="5">
    <location>
        <begin position="1"/>
        <end position="88"/>
    </location>
</feature>
<keyword evidence="3" id="KW-0170">Cobalt</keyword>
<dbReference type="PROSITE" id="PS51337">
    <property type="entry name" value="B12_BINDING_NTER"/>
    <property type="match status" value="1"/>
</dbReference>
<keyword evidence="6" id="KW-0489">Methyltransferase</keyword>
<dbReference type="GO" id="GO:0046872">
    <property type="term" value="F:metal ion binding"/>
    <property type="evidence" value="ECO:0007669"/>
    <property type="project" value="UniProtKB-KW"/>
</dbReference>
<dbReference type="FunFam" id="3.40.50.280:FF:000003">
    <property type="entry name" value="Dimethylamine methyltransferase corrinoid protein"/>
    <property type="match status" value="1"/>
</dbReference>
<comment type="similarity">
    <text evidence="1">Belongs to the methylamine corrinoid protein family.</text>
</comment>
<organism evidence="6 7">
    <name type="scientific">Sporobacter termitidis DSM 10068</name>
    <dbReference type="NCBI Taxonomy" id="1123282"/>
    <lineage>
        <taxon>Bacteria</taxon>
        <taxon>Bacillati</taxon>
        <taxon>Bacillota</taxon>
        <taxon>Clostridia</taxon>
        <taxon>Eubacteriales</taxon>
        <taxon>Oscillospiraceae</taxon>
        <taxon>Sporobacter</taxon>
    </lineage>
</organism>
<sequence>MTTLERISDYLQKGRSAKVQEAVQQALEEKIPPRIIMEKGLLDGMRVVANLFKLDEVFVPQVLVASRAINAGLQILKPYLLEDSSESPGIIVIGTVKGDMHDIGKNIVRIMMESKGLKVVDLGVDVSAEQFFSAAVENNADIVCCSALLTATMEEMRHVVELFSEKNYRDKVKIMVGGAPVTQRFCDHIGADIYTDDAVEAATVAFDLCVKKVS</sequence>
<dbReference type="RefSeq" id="WP_073075641.1">
    <property type="nucleotide sequence ID" value="NZ_FQXV01000001.1"/>
</dbReference>
<protein>
    <submittedName>
        <fullName evidence="6">Methyltransferase cognate corrinoid proteins</fullName>
    </submittedName>
</protein>
<evidence type="ECO:0000259" key="5">
    <source>
        <dbReference type="PROSITE" id="PS51337"/>
    </source>
</evidence>
<gene>
    <name evidence="6" type="ORF">SAMN02745823_00038</name>
</gene>
<keyword evidence="7" id="KW-1185">Reference proteome</keyword>
<dbReference type="GO" id="GO:0008705">
    <property type="term" value="F:methionine synthase activity"/>
    <property type="evidence" value="ECO:0007669"/>
    <property type="project" value="TreeGrafter"/>
</dbReference>
<evidence type="ECO:0000313" key="6">
    <source>
        <dbReference type="EMBL" id="SHH48562.1"/>
    </source>
</evidence>
<evidence type="ECO:0000256" key="1">
    <source>
        <dbReference type="ARBA" id="ARBA00010854"/>
    </source>
</evidence>
<reference evidence="6 7" key="1">
    <citation type="submission" date="2016-11" db="EMBL/GenBank/DDBJ databases">
        <authorList>
            <person name="Jaros S."/>
            <person name="Januszkiewicz K."/>
            <person name="Wedrychowicz H."/>
        </authorList>
    </citation>
    <scope>NUCLEOTIDE SEQUENCE [LARGE SCALE GENOMIC DNA]</scope>
    <source>
        <strain evidence="6 7">DSM 10068</strain>
    </source>
</reference>
<proteinExistence type="inferred from homology"/>
<dbReference type="SUPFAM" id="SSF47644">
    <property type="entry name" value="Methionine synthase domain"/>
    <property type="match status" value="1"/>
</dbReference>
<name>A0A1M5TCW1_9FIRM</name>
<accession>A0A1M5TCW1</accession>
<dbReference type="OrthoDB" id="9803687at2"/>
<evidence type="ECO:0000256" key="2">
    <source>
        <dbReference type="ARBA" id="ARBA00022723"/>
    </source>
</evidence>
<evidence type="ECO:0000313" key="7">
    <source>
        <dbReference type="Proteomes" id="UP000183995"/>
    </source>
</evidence>
<dbReference type="Pfam" id="PF02607">
    <property type="entry name" value="B12-binding_2"/>
    <property type="match status" value="1"/>
</dbReference>
<dbReference type="PROSITE" id="PS51332">
    <property type="entry name" value="B12_BINDING"/>
    <property type="match status" value="1"/>
</dbReference>
<dbReference type="InterPro" id="IPR006158">
    <property type="entry name" value="Cobalamin-bd"/>
</dbReference>
<dbReference type="Gene3D" id="1.10.1240.10">
    <property type="entry name" value="Methionine synthase domain"/>
    <property type="match status" value="1"/>
</dbReference>
<dbReference type="Pfam" id="PF02310">
    <property type="entry name" value="B12-binding"/>
    <property type="match status" value="1"/>
</dbReference>
<keyword evidence="6" id="KW-0808">Transferase</keyword>
<dbReference type="SMART" id="SM01018">
    <property type="entry name" value="B12-binding_2"/>
    <property type="match status" value="1"/>
</dbReference>
<dbReference type="GO" id="GO:0046653">
    <property type="term" value="P:tetrahydrofolate metabolic process"/>
    <property type="evidence" value="ECO:0007669"/>
    <property type="project" value="TreeGrafter"/>
</dbReference>
<dbReference type="EMBL" id="FQXV01000001">
    <property type="protein sequence ID" value="SHH48562.1"/>
    <property type="molecule type" value="Genomic_DNA"/>
</dbReference>
<dbReference type="GO" id="GO:0005829">
    <property type="term" value="C:cytosol"/>
    <property type="evidence" value="ECO:0007669"/>
    <property type="project" value="TreeGrafter"/>
</dbReference>
<dbReference type="InterPro" id="IPR050554">
    <property type="entry name" value="Met_Synthase/Corrinoid"/>
</dbReference>
<dbReference type="SUPFAM" id="SSF52242">
    <property type="entry name" value="Cobalamin (vitamin B12)-binding domain"/>
    <property type="match status" value="1"/>
</dbReference>
<dbReference type="Proteomes" id="UP000183995">
    <property type="component" value="Unassembled WGS sequence"/>
</dbReference>
<dbReference type="GO" id="GO:0050667">
    <property type="term" value="P:homocysteine metabolic process"/>
    <property type="evidence" value="ECO:0007669"/>
    <property type="project" value="TreeGrafter"/>
</dbReference>
<dbReference type="InterPro" id="IPR036724">
    <property type="entry name" value="Cobalamin-bd_sf"/>
</dbReference>
<evidence type="ECO:0000256" key="3">
    <source>
        <dbReference type="ARBA" id="ARBA00023285"/>
    </source>
</evidence>
<dbReference type="CDD" id="cd02070">
    <property type="entry name" value="corrinoid_protein_B12-BD"/>
    <property type="match status" value="1"/>
</dbReference>
<dbReference type="PANTHER" id="PTHR45833">
    <property type="entry name" value="METHIONINE SYNTHASE"/>
    <property type="match status" value="1"/>
</dbReference>
<dbReference type="GO" id="GO:0032259">
    <property type="term" value="P:methylation"/>
    <property type="evidence" value="ECO:0007669"/>
    <property type="project" value="UniProtKB-KW"/>
</dbReference>
<dbReference type="InterPro" id="IPR003759">
    <property type="entry name" value="Cbl-bd_cap"/>
</dbReference>
<dbReference type="Gene3D" id="3.40.50.280">
    <property type="entry name" value="Cobalamin-binding domain"/>
    <property type="match status" value="1"/>
</dbReference>
<dbReference type="AlphaFoldDB" id="A0A1M5TCW1"/>
<dbReference type="InterPro" id="IPR036594">
    <property type="entry name" value="Meth_synthase_dom"/>
</dbReference>
<keyword evidence="2" id="KW-0479">Metal-binding</keyword>
<dbReference type="GO" id="GO:0031419">
    <property type="term" value="F:cobalamin binding"/>
    <property type="evidence" value="ECO:0007669"/>
    <property type="project" value="InterPro"/>
</dbReference>
<dbReference type="STRING" id="1123282.SAMN02745823_00038"/>
<evidence type="ECO:0000259" key="4">
    <source>
        <dbReference type="PROSITE" id="PS51332"/>
    </source>
</evidence>
<feature type="domain" description="B12-binding" evidence="4">
    <location>
        <begin position="88"/>
        <end position="214"/>
    </location>
</feature>
<dbReference type="PANTHER" id="PTHR45833:SF1">
    <property type="entry name" value="METHIONINE SYNTHASE"/>
    <property type="match status" value="1"/>
</dbReference>